<dbReference type="EMBL" id="JAPHNI010000310">
    <property type="protein sequence ID" value="KAJ8112629.1"/>
    <property type="molecule type" value="Genomic_DNA"/>
</dbReference>
<reference evidence="1" key="1">
    <citation type="submission" date="2022-11" db="EMBL/GenBank/DDBJ databases">
        <title>Genome Sequence of Boeremia exigua.</title>
        <authorList>
            <person name="Buettner E."/>
        </authorList>
    </citation>
    <scope>NUCLEOTIDE SEQUENCE</scope>
    <source>
        <strain evidence="1">CU02</strain>
    </source>
</reference>
<protein>
    <submittedName>
        <fullName evidence="1">Uncharacterized protein</fullName>
    </submittedName>
</protein>
<evidence type="ECO:0000313" key="1">
    <source>
        <dbReference type="EMBL" id="KAJ8112629.1"/>
    </source>
</evidence>
<sequence>MSTSKRSRSTPLPPSPEAKKNRITNPTRFLILSDTHNLPLPKNLPACDVLLHCGDLTEDGTPESLSQALSDLGSVNAELKLVIAGNHEIYLDSEYCTAEGGSAADIERARSLISSDPSSLASKNGITFLEEGTHAFTLRSGASFTLYASPFTPAFGASAFQYPTIEDRYNPTPATPSWARNTGTEKSRIPDNVDIVMTHGPAQYILDTTLHHRPSCSAGAMLCPQPLPATSWRAAGCPEPGLHAFVQRTRRPARVCQRSPQPAARVGRRIGPETMPCA</sequence>
<gene>
    <name evidence="1" type="ORF">OPT61_g5047</name>
</gene>
<accession>A0ACC2IBU7</accession>
<organism evidence="1 2">
    <name type="scientific">Boeremia exigua</name>
    <dbReference type="NCBI Taxonomy" id="749465"/>
    <lineage>
        <taxon>Eukaryota</taxon>
        <taxon>Fungi</taxon>
        <taxon>Dikarya</taxon>
        <taxon>Ascomycota</taxon>
        <taxon>Pezizomycotina</taxon>
        <taxon>Dothideomycetes</taxon>
        <taxon>Pleosporomycetidae</taxon>
        <taxon>Pleosporales</taxon>
        <taxon>Pleosporineae</taxon>
        <taxon>Didymellaceae</taxon>
        <taxon>Boeremia</taxon>
    </lineage>
</organism>
<evidence type="ECO:0000313" key="2">
    <source>
        <dbReference type="Proteomes" id="UP001153331"/>
    </source>
</evidence>
<proteinExistence type="predicted"/>
<name>A0ACC2IBU7_9PLEO</name>
<keyword evidence="2" id="KW-1185">Reference proteome</keyword>
<dbReference type="Proteomes" id="UP001153331">
    <property type="component" value="Unassembled WGS sequence"/>
</dbReference>
<comment type="caution">
    <text evidence="1">The sequence shown here is derived from an EMBL/GenBank/DDBJ whole genome shotgun (WGS) entry which is preliminary data.</text>
</comment>